<evidence type="ECO:0000313" key="2">
    <source>
        <dbReference type="Proteomes" id="UP001055879"/>
    </source>
</evidence>
<organism evidence="1 2">
    <name type="scientific">Arctium lappa</name>
    <name type="common">Greater burdock</name>
    <name type="synonym">Lappa major</name>
    <dbReference type="NCBI Taxonomy" id="4217"/>
    <lineage>
        <taxon>Eukaryota</taxon>
        <taxon>Viridiplantae</taxon>
        <taxon>Streptophyta</taxon>
        <taxon>Embryophyta</taxon>
        <taxon>Tracheophyta</taxon>
        <taxon>Spermatophyta</taxon>
        <taxon>Magnoliopsida</taxon>
        <taxon>eudicotyledons</taxon>
        <taxon>Gunneridae</taxon>
        <taxon>Pentapetalae</taxon>
        <taxon>asterids</taxon>
        <taxon>campanulids</taxon>
        <taxon>Asterales</taxon>
        <taxon>Asteraceae</taxon>
        <taxon>Carduoideae</taxon>
        <taxon>Cardueae</taxon>
        <taxon>Arctiinae</taxon>
        <taxon>Arctium</taxon>
    </lineage>
</organism>
<keyword evidence="2" id="KW-1185">Reference proteome</keyword>
<gene>
    <name evidence="1" type="ORF">L6452_06400</name>
</gene>
<evidence type="ECO:0000313" key="1">
    <source>
        <dbReference type="EMBL" id="KAI3758828.1"/>
    </source>
</evidence>
<dbReference type="Proteomes" id="UP001055879">
    <property type="component" value="Linkage Group LG02"/>
</dbReference>
<comment type="caution">
    <text evidence="1">The sequence shown here is derived from an EMBL/GenBank/DDBJ whole genome shotgun (WGS) entry which is preliminary data.</text>
</comment>
<sequence length="113" mass="12918">MLWWRVRRKMSSSVVFSVLFGRRTLLYFMGNFFVFIYSDFGFGFGFAPLEIRSQRRRCCCSRIVFAVIFVGVELESGGVLEIMGVSEWNYFTVYSSGGITTGIVESLKNAQTC</sequence>
<accession>A0ACB9EIF3</accession>
<proteinExistence type="predicted"/>
<reference evidence="2" key="1">
    <citation type="journal article" date="2022" name="Mol. Ecol. Resour.">
        <title>The genomes of chicory, endive, great burdock and yacon provide insights into Asteraceae palaeo-polyploidization history and plant inulin production.</title>
        <authorList>
            <person name="Fan W."/>
            <person name="Wang S."/>
            <person name="Wang H."/>
            <person name="Wang A."/>
            <person name="Jiang F."/>
            <person name="Liu H."/>
            <person name="Zhao H."/>
            <person name="Xu D."/>
            <person name="Zhang Y."/>
        </authorList>
    </citation>
    <scope>NUCLEOTIDE SEQUENCE [LARGE SCALE GENOMIC DNA]</scope>
    <source>
        <strain evidence="2">cv. Niubang</strain>
    </source>
</reference>
<protein>
    <submittedName>
        <fullName evidence="1">Uncharacterized protein</fullName>
    </submittedName>
</protein>
<name>A0ACB9EIF3_ARCLA</name>
<reference evidence="1 2" key="2">
    <citation type="journal article" date="2022" name="Mol. Ecol. Resour.">
        <title>The genomes of chicory, endive, great burdock and yacon provide insights into Asteraceae paleo-polyploidization history and plant inulin production.</title>
        <authorList>
            <person name="Fan W."/>
            <person name="Wang S."/>
            <person name="Wang H."/>
            <person name="Wang A."/>
            <person name="Jiang F."/>
            <person name="Liu H."/>
            <person name="Zhao H."/>
            <person name="Xu D."/>
            <person name="Zhang Y."/>
        </authorList>
    </citation>
    <scope>NUCLEOTIDE SEQUENCE [LARGE SCALE GENOMIC DNA]</scope>
    <source>
        <strain evidence="2">cv. Niubang</strain>
    </source>
</reference>
<dbReference type="EMBL" id="CM042048">
    <property type="protein sequence ID" value="KAI3758828.1"/>
    <property type="molecule type" value="Genomic_DNA"/>
</dbReference>